<dbReference type="Proteomes" id="UP000298416">
    <property type="component" value="Unassembled WGS sequence"/>
</dbReference>
<evidence type="ECO:0000256" key="1">
    <source>
        <dbReference type="SAM" id="Phobius"/>
    </source>
</evidence>
<sequence>MRWRLRRKRFDLPISTDPSLRGGGNLVAARRLVLVLGVHEMMVLWRRSVVKPVVDEAVSGFGWAEKAVLAAALGYVSSRRLRGEVEALAAMLRRRTELGMRVEAADVLGWWLYYLTAVIGCVKVIKGLFWVANKFYRHICRISVLSNQLAEQLV</sequence>
<gene>
    <name evidence="2" type="ORF">SASPL_122670</name>
</gene>
<dbReference type="AlphaFoldDB" id="A0A8X8XLT5"/>
<evidence type="ECO:0000313" key="3">
    <source>
        <dbReference type="Proteomes" id="UP000298416"/>
    </source>
</evidence>
<feature type="transmembrane region" description="Helical" evidence="1">
    <location>
        <begin position="110"/>
        <end position="132"/>
    </location>
</feature>
<keyword evidence="1" id="KW-0472">Membrane</keyword>
<dbReference type="PANTHER" id="PTHR37172:SF3">
    <property type="entry name" value="TRANSMEMBRANE PROTEIN"/>
    <property type="match status" value="1"/>
</dbReference>
<keyword evidence="1" id="KW-0812">Transmembrane</keyword>
<reference evidence="2" key="2">
    <citation type="submission" date="2020-08" db="EMBL/GenBank/DDBJ databases">
        <title>Plant Genome Project.</title>
        <authorList>
            <person name="Zhang R.-G."/>
        </authorList>
    </citation>
    <scope>NUCLEOTIDE SEQUENCE</scope>
    <source>
        <strain evidence="2">Huo1</strain>
        <tissue evidence="2">Leaf</tissue>
    </source>
</reference>
<reference evidence="2" key="1">
    <citation type="submission" date="2018-01" db="EMBL/GenBank/DDBJ databases">
        <authorList>
            <person name="Mao J.F."/>
        </authorList>
    </citation>
    <scope>NUCLEOTIDE SEQUENCE</scope>
    <source>
        <strain evidence="2">Huo1</strain>
        <tissue evidence="2">Leaf</tissue>
    </source>
</reference>
<dbReference type="PANTHER" id="PTHR37172">
    <property type="entry name" value="TRANSMEMBRANE PROTEIN"/>
    <property type="match status" value="1"/>
</dbReference>
<dbReference type="EMBL" id="PNBA02000008">
    <property type="protein sequence ID" value="KAG6415264.1"/>
    <property type="molecule type" value="Genomic_DNA"/>
</dbReference>
<evidence type="ECO:0000313" key="2">
    <source>
        <dbReference type="EMBL" id="KAG6415264.1"/>
    </source>
</evidence>
<organism evidence="2">
    <name type="scientific">Salvia splendens</name>
    <name type="common">Scarlet sage</name>
    <dbReference type="NCBI Taxonomy" id="180675"/>
    <lineage>
        <taxon>Eukaryota</taxon>
        <taxon>Viridiplantae</taxon>
        <taxon>Streptophyta</taxon>
        <taxon>Embryophyta</taxon>
        <taxon>Tracheophyta</taxon>
        <taxon>Spermatophyta</taxon>
        <taxon>Magnoliopsida</taxon>
        <taxon>eudicotyledons</taxon>
        <taxon>Gunneridae</taxon>
        <taxon>Pentapetalae</taxon>
        <taxon>asterids</taxon>
        <taxon>lamiids</taxon>
        <taxon>Lamiales</taxon>
        <taxon>Lamiaceae</taxon>
        <taxon>Nepetoideae</taxon>
        <taxon>Mentheae</taxon>
        <taxon>Salviinae</taxon>
        <taxon>Salvia</taxon>
        <taxon>Salvia subgen. Calosphace</taxon>
        <taxon>core Calosphace</taxon>
    </lineage>
</organism>
<keyword evidence="3" id="KW-1185">Reference proteome</keyword>
<proteinExistence type="predicted"/>
<keyword evidence="1" id="KW-1133">Transmembrane helix</keyword>
<comment type="caution">
    <text evidence="2">The sequence shown here is derived from an EMBL/GenBank/DDBJ whole genome shotgun (WGS) entry which is preliminary data.</text>
</comment>
<accession>A0A8X8XLT5</accession>
<name>A0A8X8XLT5_SALSN</name>
<protein>
    <submittedName>
        <fullName evidence="2">Uncharacterized protein</fullName>
    </submittedName>
</protein>